<comment type="caution">
    <text evidence="4">The sequence shown here is derived from an EMBL/GenBank/DDBJ whole genome shotgun (WGS) entry which is preliminary data.</text>
</comment>
<dbReference type="SUPFAM" id="SSF56935">
    <property type="entry name" value="Porins"/>
    <property type="match status" value="1"/>
</dbReference>
<keyword evidence="1" id="KW-1134">Transmembrane beta strand</keyword>
<dbReference type="PROSITE" id="PS52016">
    <property type="entry name" value="TONB_DEPENDENT_REC_3"/>
    <property type="match status" value="1"/>
</dbReference>
<organism evidence="4 5">
    <name type="scientific">Candidatus Ordinivivax streblomastigis</name>
    <dbReference type="NCBI Taxonomy" id="2540710"/>
    <lineage>
        <taxon>Bacteria</taxon>
        <taxon>Pseudomonadati</taxon>
        <taxon>Bacteroidota</taxon>
        <taxon>Bacteroidia</taxon>
        <taxon>Bacteroidales</taxon>
        <taxon>Candidatus Ordinivivax</taxon>
    </lineage>
</organism>
<gene>
    <name evidence="4" type="ORF">EZS26_000309</name>
</gene>
<evidence type="ECO:0000256" key="1">
    <source>
        <dbReference type="PROSITE-ProRule" id="PRU01360"/>
    </source>
</evidence>
<dbReference type="Gene3D" id="2.60.40.1120">
    <property type="entry name" value="Carboxypeptidase-like, regulatory domain"/>
    <property type="match status" value="1"/>
</dbReference>
<keyword evidence="1" id="KW-0813">Transport</keyword>
<comment type="subcellular location">
    <subcellularLocation>
        <location evidence="1">Cell outer membrane</location>
        <topology evidence="1">Multi-pass membrane protein</topology>
    </subcellularLocation>
</comment>
<keyword evidence="1" id="KW-0998">Cell outer membrane</keyword>
<keyword evidence="1" id="KW-0812">Transmembrane</keyword>
<dbReference type="AlphaFoldDB" id="A0A5M8P600"/>
<keyword evidence="4" id="KW-0675">Receptor</keyword>
<keyword evidence="1" id="KW-0472">Membrane</keyword>
<evidence type="ECO:0000256" key="2">
    <source>
        <dbReference type="SAM" id="SignalP"/>
    </source>
</evidence>
<dbReference type="InterPro" id="IPR023997">
    <property type="entry name" value="TonB-dep_OMP_SusC/RagA_CS"/>
</dbReference>
<dbReference type="GO" id="GO:0009279">
    <property type="term" value="C:cell outer membrane"/>
    <property type="evidence" value="ECO:0007669"/>
    <property type="project" value="UniProtKB-SubCell"/>
</dbReference>
<dbReference type="NCBIfam" id="TIGR04057">
    <property type="entry name" value="SusC_RagA_signa"/>
    <property type="match status" value="1"/>
</dbReference>
<proteinExistence type="inferred from homology"/>
<feature type="signal peptide" evidence="2">
    <location>
        <begin position="1"/>
        <end position="19"/>
    </location>
</feature>
<feature type="chain" id="PRO_5024352027" evidence="2">
    <location>
        <begin position="20"/>
        <end position="1077"/>
    </location>
</feature>
<dbReference type="InterPro" id="IPR012910">
    <property type="entry name" value="Plug_dom"/>
</dbReference>
<dbReference type="Pfam" id="PF07715">
    <property type="entry name" value="Plug"/>
    <property type="match status" value="1"/>
</dbReference>
<dbReference type="Pfam" id="PF13715">
    <property type="entry name" value="CarbopepD_reg_2"/>
    <property type="match status" value="1"/>
</dbReference>
<dbReference type="NCBIfam" id="TIGR04056">
    <property type="entry name" value="OMP_RagA_SusC"/>
    <property type="match status" value="1"/>
</dbReference>
<dbReference type="InterPro" id="IPR039426">
    <property type="entry name" value="TonB-dep_rcpt-like"/>
</dbReference>
<dbReference type="Proteomes" id="UP000324575">
    <property type="component" value="Unassembled WGS sequence"/>
</dbReference>
<protein>
    <submittedName>
        <fullName evidence="4">TonB-dependent receptor SusC</fullName>
    </submittedName>
</protein>
<dbReference type="InterPro" id="IPR037066">
    <property type="entry name" value="Plug_dom_sf"/>
</dbReference>
<dbReference type="InterPro" id="IPR008969">
    <property type="entry name" value="CarboxyPept-like_regulatory"/>
</dbReference>
<evidence type="ECO:0000313" key="4">
    <source>
        <dbReference type="EMBL" id="KAA6303758.1"/>
    </source>
</evidence>
<accession>A0A5M8P600</accession>
<sequence length="1077" mass="120528">MKHRLISIILLLLPVCLSAQVTVKGVVLDATGEELIGASVFEAGKPSNGVSTNIDGHFEFKVASEKAKITVQYIGYKARTIDVTSQAMKIILDQNESMLQEVEVVRQGFGSKSRISNTAAISQISAVQIRQLPTTSVQNALAGRLPGVFQLQGSGQPGMDAARLYIRGQGSFNEDEANGVTQNPLVLIDDIESDLSTLSRISTNDIEDISILKDAASTAIFGIKGANGVILITTRRGKLGTPKVGFRVDYGLQRPTYKNEFLNSYDALTLLKELHTNDQNITDLNNAKYFSEEAMEHYRTGDMPYVYPDVDWYGLLYKKTSPMVQYTADVQGGVEKVKYFVSFSYLDQGGLFKTLPKTEDFNNDYYQHRYNLRSNFDFSFTKDFTAKFNVNTILTEINSPNWPSGPRGMPSASPFRQIIGAGITPYSYPAYQANGTFGGYTGTYVNPLAWLTYGGYNREFRNNLNGNFTLEYDLHQLTQGLKARAVMGLNNTWGFHRDITRGEVLDYYYEPELDALAPVMINQYILPLLNQSVGDYSPTTQLNTRFDLAYDRKFGPHAVNALALSNWYSNRDGAGSVRNSVNVTGRIGYNYDSRYLVEFSAAYNGSDAFAVGHRYDWFPAISVGWNIAEEPYLKPIAEAARIEFLKLRGSFGLTGSDKMKQAFAYKDIYDVVMNYHFGEAAANGNSKLSAIAMSYYANPLMGWETEQKSDIGLDLRMLKDRLSLTVDYFYHHRTGILAEREGIVYYAGYYNIFSGADGTAVKNGQVMKILPYMNIGSTENSGWDGEISWRDNIGDVGYFARGTFSYAKNKILYMDEAPSPFTLSMRTGRPIGTIFGYVADGFYQSYEDIANSSYDVRKGEESLAPGDIKFKDISGPNNAPDGLINEYDRVSIGKDVPDWTYGMSLGFNYKDFDISVFFQGALGASVSVEEMLRLASGTVNSTVGNQNGKPMPIHLGRWRNYDTNGNLITDAVQLAAMNKNATYPRLTRENGVNKELSTFWLRSADYVRWKNIEVGYRLPTAWMKKIKISGIRFYFTAQNLYTWSNLADYQIDPESTKTGITTYPQQQVYNFGCQINF</sequence>
<evidence type="ECO:0000313" key="5">
    <source>
        <dbReference type="Proteomes" id="UP000324575"/>
    </source>
</evidence>
<name>A0A5M8P600_9BACT</name>
<evidence type="ECO:0000259" key="3">
    <source>
        <dbReference type="Pfam" id="PF07715"/>
    </source>
</evidence>
<comment type="similarity">
    <text evidence="1">Belongs to the TonB-dependent receptor family.</text>
</comment>
<dbReference type="InterPro" id="IPR023996">
    <property type="entry name" value="TonB-dep_OMP_SusC/RagA"/>
</dbReference>
<dbReference type="Gene3D" id="2.170.130.10">
    <property type="entry name" value="TonB-dependent receptor, plug domain"/>
    <property type="match status" value="1"/>
</dbReference>
<dbReference type="SUPFAM" id="SSF49464">
    <property type="entry name" value="Carboxypeptidase regulatory domain-like"/>
    <property type="match status" value="1"/>
</dbReference>
<feature type="domain" description="TonB-dependent receptor plug" evidence="3">
    <location>
        <begin position="116"/>
        <end position="229"/>
    </location>
</feature>
<dbReference type="FunFam" id="2.170.130.10:FF:000003">
    <property type="entry name" value="SusC/RagA family TonB-linked outer membrane protein"/>
    <property type="match status" value="1"/>
</dbReference>
<reference evidence="4 5" key="1">
    <citation type="submission" date="2019-03" db="EMBL/GenBank/DDBJ databases">
        <title>Single cell metagenomics reveals metabolic interactions within the superorganism composed of flagellate Streblomastix strix and complex community of Bacteroidetes bacteria on its surface.</title>
        <authorList>
            <person name="Treitli S.C."/>
            <person name="Kolisko M."/>
            <person name="Husnik F."/>
            <person name="Keeling P."/>
            <person name="Hampl V."/>
        </authorList>
    </citation>
    <scope>NUCLEOTIDE SEQUENCE [LARGE SCALE GENOMIC DNA]</scope>
    <source>
        <strain evidence="4">St1</strain>
    </source>
</reference>
<keyword evidence="2" id="KW-0732">Signal</keyword>
<dbReference type="EMBL" id="SNRX01000001">
    <property type="protein sequence ID" value="KAA6303758.1"/>
    <property type="molecule type" value="Genomic_DNA"/>
</dbReference>